<dbReference type="PANTHER" id="PTHR24096">
    <property type="entry name" value="LONG-CHAIN-FATTY-ACID--COA LIGASE"/>
    <property type="match status" value="1"/>
</dbReference>
<dbReference type="InterPro" id="IPR020845">
    <property type="entry name" value="AMP-binding_CS"/>
</dbReference>
<proteinExistence type="predicted"/>
<dbReference type="SUPFAM" id="SSF56801">
    <property type="entry name" value="Acetyl-CoA synthetase-like"/>
    <property type="match status" value="1"/>
</dbReference>
<dbReference type="EMBL" id="JARMAB010000005">
    <property type="protein sequence ID" value="MED1202268.1"/>
    <property type="molecule type" value="Genomic_DNA"/>
</dbReference>
<dbReference type="InterPro" id="IPR042099">
    <property type="entry name" value="ANL_N_sf"/>
</dbReference>
<evidence type="ECO:0000313" key="3">
    <source>
        <dbReference type="EMBL" id="MED1202268.1"/>
    </source>
</evidence>
<dbReference type="InterPro" id="IPR000873">
    <property type="entry name" value="AMP-dep_synth/lig_dom"/>
</dbReference>
<dbReference type="Proteomes" id="UP001341444">
    <property type="component" value="Unassembled WGS sequence"/>
</dbReference>
<feature type="domain" description="AMP-binding enzyme C-terminal" evidence="2">
    <location>
        <begin position="417"/>
        <end position="492"/>
    </location>
</feature>
<dbReference type="RefSeq" id="WP_066266799.1">
    <property type="nucleotide sequence ID" value="NZ_JARMAB010000005.1"/>
</dbReference>
<keyword evidence="4" id="KW-1185">Reference proteome</keyword>
<comment type="caution">
    <text evidence="3">The sequence shown here is derived from an EMBL/GenBank/DDBJ whole genome shotgun (WGS) entry which is preliminary data.</text>
</comment>
<sequence length="507" mass="56404">MNISGLLEQNARKYGGHEAIVDGTQRISYKELDFQVNRLSFSLMENGFKKGDRAIIFMPNTASFIIAYFACIRAGGIVVPLNAKLTKREFEEILQHSGAAAVFSHETLWHGIKDVNSADLRLKIKTGQHAEGWSSIEDLTSGDVNRDVFCSLKEDDDAALLYTSGTTGKPKGVLLTHRNVLNAAMMMCLEVSFKPESRILHMMPLSHSAPLNLFLAAGTLVGAAHIVCPAFHPEEFLHLVENEKITHFFGAPIAYLLAAKSQSILNCNLSSIQYWVYGGAPLSRKEVEYLKGQFRTENFVCVYGLTEAGPSGTLLTAEEHRSKPGSIGRRAAFGTEIRLVDENGFDVREGEIGEIVLSGESIMKGYFTEEEKTKDIIRNGWLLTGDLARRDQDGYYWIVDRKKDMIITGGVNVYPKEIEDLLVQHPDISEAAIVGVPHPEWGETVKAFIVTKKPIKDLEEECKRFLSDELAAYKIPKLYEAIDQLPRNAAGKILKQQLKKGNITIVQ</sequence>
<dbReference type="PANTHER" id="PTHR24096:SF267">
    <property type="entry name" value="MALONATE--COA LIGASE ACSF3, MITOCHONDRIAL"/>
    <property type="match status" value="1"/>
</dbReference>
<dbReference type="PROSITE" id="PS00455">
    <property type="entry name" value="AMP_BINDING"/>
    <property type="match status" value="1"/>
</dbReference>
<dbReference type="InterPro" id="IPR045851">
    <property type="entry name" value="AMP-bd_C_sf"/>
</dbReference>
<dbReference type="Pfam" id="PF00501">
    <property type="entry name" value="AMP-binding"/>
    <property type="match status" value="1"/>
</dbReference>
<accession>A0ABU6MC74</accession>
<feature type="domain" description="AMP-dependent synthetase/ligase" evidence="1">
    <location>
        <begin position="7"/>
        <end position="367"/>
    </location>
</feature>
<dbReference type="Gene3D" id="3.40.50.12780">
    <property type="entry name" value="N-terminal domain of ligase-like"/>
    <property type="match status" value="1"/>
</dbReference>
<dbReference type="InterPro" id="IPR025110">
    <property type="entry name" value="AMP-bd_C"/>
</dbReference>
<evidence type="ECO:0000313" key="4">
    <source>
        <dbReference type="Proteomes" id="UP001341444"/>
    </source>
</evidence>
<reference evidence="3 4" key="1">
    <citation type="submission" date="2023-03" db="EMBL/GenBank/DDBJ databases">
        <title>Bacillus Genome Sequencing.</title>
        <authorList>
            <person name="Dunlap C."/>
        </authorList>
    </citation>
    <scope>NUCLEOTIDE SEQUENCE [LARGE SCALE GENOMIC DNA]</scope>
    <source>
        <strain evidence="3 4">B-23453</strain>
    </source>
</reference>
<dbReference type="Pfam" id="PF13193">
    <property type="entry name" value="AMP-binding_C"/>
    <property type="match status" value="1"/>
</dbReference>
<evidence type="ECO:0000259" key="1">
    <source>
        <dbReference type="Pfam" id="PF00501"/>
    </source>
</evidence>
<gene>
    <name evidence="3" type="ORF">P4T90_04075</name>
</gene>
<organism evidence="3 4">
    <name type="scientific">Heyndrickxia acidicola</name>
    <dbReference type="NCBI Taxonomy" id="209389"/>
    <lineage>
        <taxon>Bacteria</taxon>
        <taxon>Bacillati</taxon>
        <taxon>Bacillota</taxon>
        <taxon>Bacilli</taxon>
        <taxon>Bacillales</taxon>
        <taxon>Bacillaceae</taxon>
        <taxon>Heyndrickxia</taxon>
    </lineage>
</organism>
<evidence type="ECO:0000259" key="2">
    <source>
        <dbReference type="Pfam" id="PF13193"/>
    </source>
</evidence>
<dbReference type="Gene3D" id="3.30.300.30">
    <property type="match status" value="1"/>
</dbReference>
<name>A0ABU6MC74_9BACI</name>
<protein>
    <submittedName>
        <fullName evidence="3">AMP-binding protein</fullName>
    </submittedName>
</protein>